<feature type="transmembrane region" description="Helical" evidence="1">
    <location>
        <begin position="20"/>
        <end position="38"/>
    </location>
</feature>
<sequence length="442" mass="51917">MLLILEKEIKRKKPFNVGLLIYLVLIIYVLIYVITYFSRDNIPRVEALSGTIIESERFEGIITREEKVVLSEQEGYVNRFFRNGERVANNAIMATVSEQNRQRAQEITQLDQNELTLLNEELFEYKRNYSDTHYNELYVLKSTLDNKLLEFNFVVEDIGEESDTNIIRSLESGLISYELDGLENVTVDDIDNIDIDGLSSRIEQQQLLKEYIEIGEPLYRIIQSQTWQVTFPITQSLENYIENKSSLTIKDVHSNMALTGQIIDYDDERIVLEFNRYVNDYMNQRFLEFEIIYEEVEGIKIPNSAIVEKTFFQIPKEYVTRSGNQSGLMKVSYLDDGTESVEFIPFYMNYRDEDYYYIRDSVVHENDLIRKPNDTETYRISTSVQLEGVYDSVRGYANFKLIEKVYSNDMYSVVKRDTSYGIRLYDHIIIDGSQVEENQIIL</sequence>
<reference evidence="3 4" key="1">
    <citation type="submission" date="2019-03" db="EMBL/GenBank/DDBJ databases">
        <title>Genomic Encyclopedia of Type Strains, Phase IV (KMG-IV): sequencing the most valuable type-strain genomes for metagenomic binning, comparative biology and taxonomic classification.</title>
        <authorList>
            <person name="Goeker M."/>
        </authorList>
    </citation>
    <scope>NUCLEOTIDE SEQUENCE [LARGE SCALE GENOMIC DNA]</scope>
    <source>
        <strain evidence="3 4">DSM 24176</strain>
    </source>
</reference>
<protein>
    <recommendedName>
        <fullName evidence="2">RND related barrel-sandwich hybrid domain-containing protein</fullName>
    </recommendedName>
</protein>
<dbReference type="Proteomes" id="UP000294545">
    <property type="component" value="Unassembled WGS sequence"/>
</dbReference>
<proteinExistence type="predicted"/>
<accession>A0A4V2Q1L8</accession>
<dbReference type="EMBL" id="SMGQ01000011">
    <property type="protein sequence ID" value="TCK98101.1"/>
    <property type="molecule type" value="Genomic_DNA"/>
</dbReference>
<keyword evidence="1" id="KW-0812">Transmembrane</keyword>
<evidence type="ECO:0000259" key="2">
    <source>
        <dbReference type="Pfam" id="PF26018"/>
    </source>
</evidence>
<feature type="domain" description="RND related barrel-sandwich hybrid" evidence="2">
    <location>
        <begin position="66"/>
        <end position="222"/>
    </location>
</feature>
<keyword evidence="4" id="KW-1185">Reference proteome</keyword>
<evidence type="ECO:0000313" key="4">
    <source>
        <dbReference type="Proteomes" id="UP000294545"/>
    </source>
</evidence>
<keyword evidence="1" id="KW-1133">Transmembrane helix</keyword>
<dbReference type="Pfam" id="PF26018">
    <property type="entry name" value="BSH_RND_rel"/>
    <property type="match status" value="1"/>
</dbReference>
<gene>
    <name evidence="3" type="ORF">EDC19_0518</name>
</gene>
<keyword evidence="1" id="KW-0472">Membrane</keyword>
<evidence type="ECO:0000256" key="1">
    <source>
        <dbReference type="SAM" id="Phobius"/>
    </source>
</evidence>
<comment type="caution">
    <text evidence="3">The sequence shown here is derived from an EMBL/GenBank/DDBJ whole genome shotgun (WGS) entry which is preliminary data.</text>
</comment>
<organism evidence="3 4">
    <name type="scientific">Natranaerovirga hydrolytica</name>
    <dbReference type="NCBI Taxonomy" id="680378"/>
    <lineage>
        <taxon>Bacteria</taxon>
        <taxon>Bacillati</taxon>
        <taxon>Bacillota</taxon>
        <taxon>Clostridia</taxon>
        <taxon>Lachnospirales</taxon>
        <taxon>Natranaerovirgaceae</taxon>
        <taxon>Natranaerovirga</taxon>
    </lineage>
</organism>
<dbReference type="AlphaFoldDB" id="A0A4V2Q1L8"/>
<evidence type="ECO:0000313" key="3">
    <source>
        <dbReference type="EMBL" id="TCK98101.1"/>
    </source>
</evidence>
<name>A0A4V2Q1L8_9FIRM</name>
<dbReference type="InterPro" id="IPR058709">
    <property type="entry name" value="BSH_RND-rel"/>
</dbReference>